<dbReference type="UniPathway" id="UPA00219"/>
<evidence type="ECO:0000256" key="7">
    <source>
        <dbReference type="ARBA" id="ARBA00023136"/>
    </source>
</evidence>
<dbReference type="PANTHER" id="PTHR21015:SF22">
    <property type="entry name" value="GLYCOSYLTRANSFERASE"/>
    <property type="match status" value="1"/>
</dbReference>
<evidence type="ECO:0000256" key="3">
    <source>
        <dbReference type="ARBA" id="ARBA00022676"/>
    </source>
</evidence>
<feature type="domain" description="Glycosyltransferase family 28 N-terminal" evidence="11">
    <location>
        <begin position="12"/>
        <end position="148"/>
    </location>
</feature>
<keyword evidence="5 10" id="KW-0133">Cell shape</keyword>
<dbReference type="InterPro" id="IPR006009">
    <property type="entry name" value="GlcNAc_MurG"/>
</dbReference>
<name>A0A2S4MQF1_9HYPH</name>
<comment type="caution">
    <text evidence="13">The sequence shown here is derived from an EMBL/GenBank/DDBJ whole genome shotgun (WGS) entry which is preliminary data.</text>
</comment>
<dbReference type="Proteomes" id="UP000236919">
    <property type="component" value="Unassembled WGS sequence"/>
</dbReference>
<evidence type="ECO:0000313" key="14">
    <source>
        <dbReference type="Proteomes" id="UP000236919"/>
    </source>
</evidence>
<keyword evidence="7 10" id="KW-0472">Membrane</keyword>
<feature type="binding site" evidence="10">
    <location>
        <position position="130"/>
    </location>
    <ligand>
        <name>UDP-N-acetyl-alpha-D-glucosamine</name>
        <dbReference type="ChEBI" id="CHEBI:57705"/>
    </ligand>
</feature>
<dbReference type="SUPFAM" id="SSF53756">
    <property type="entry name" value="UDP-Glycosyltransferase/glycogen phosphorylase"/>
    <property type="match status" value="1"/>
</dbReference>
<dbReference type="Pfam" id="PF04101">
    <property type="entry name" value="Glyco_tran_28_C"/>
    <property type="match status" value="1"/>
</dbReference>
<evidence type="ECO:0000256" key="6">
    <source>
        <dbReference type="ARBA" id="ARBA00022984"/>
    </source>
</evidence>
<feature type="binding site" evidence="10">
    <location>
        <position position="199"/>
    </location>
    <ligand>
        <name>UDP-N-acetyl-alpha-D-glucosamine</name>
        <dbReference type="ChEBI" id="CHEBI:57705"/>
    </ligand>
</feature>
<dbReference type="InterPro" id="IPR007235">
    <property type="entry name" value="Glyco_trans_28_C"/>
</dbReference>
<dbReference type="GO" id="GO:0008360">
    <property type="term" value="P:regulation of cell shape"/>
    <property type="evidence" value="ECO:0007669"/>
    <property type="project" value="UniProtKB-KW"/>
</dbReference>
<dbReference type="GO" id="GO:0051301">
    <property type="term" value="P:cell division"/>
    <property type="evidence" value="ECO:0007669"/>
    <property type="project" value="UniProtKB-KW"/>
</dbReference>
<keyword evidence="9 10" id="KW-0961">Cell wall biogenesis/degradation</keyword>
<sequence>MAREMAARDLLVVLAAGGTGGHLFPAEALSHALHAQGARVVLMTDTRAAEYAGNFPAEAVHAVQAATPSGRSPLKMAGALLTLAKGVFAARRIVKELRPAIVVGFGGYPTVPPVLGASLAGARTLIHEQNAVIGRANRFLAGRADVIATGFAEVGGLSASAKAKCIQVGNPVRPAVIEAASPYAAPGDGMLNLLVFGGSQGARIMADIVPPAVQLLTEAERARLTVTQQARPEDDERVRRIYASAGVKAEIAPFFKDLPARMAAAQLVIGRAGASTVAELTVIGRPAILVPLPGALDQDQAANAAVLERAGGAIRVLQSDFTPRRLASELSGLLADPNRLTAMAANAKSAGIPDAADRLARLVIDAAAS</sequence>
<dbReference type="GO" id="GO:0009252">
    <property type="term" value="P:peptidoglycan biosynthetic process"/>
    <property type="evidence" value="ECO:0007669"/>
    <property type="project" value="UniProtKB-UniRule"/>
</dbReference>
<feature type="domain" description="Glycosyl transferase family 28 C-terminal" evidence="12">
    <location>
        <begin position="193"/>
        <end position="359"/>
    </location>
</feature>
<comment type="catalytic activity">
    <reaction evidence="10">
        <text>di-trans,octa-cis-undecaprenyl diphospho-N-acetyl-alpha-D-muramoyl-L-alanyl-D-glutamyl-meso-2,6-diaminopimeloyl-D-alanyl-D-alanine + UDP-N-acetyl-alpha-D-glucosamine = di-trans,octa-cis-undecaprenyl diphospho-[N-acetyl-alpha-D-glucosaminyl-(1-&gt;4)]-N-acetyl-alpha-D-muramoyl-L-alanyl-D-glutamyl-meso-2,6-diaminopimeloyl-D-alanyl-D-alanine + UDP + H(+)</text>
        <dbReference type="Rhea" id="RHEA:31227"/>
        <dbReference type="ChEBI" id="CHEBI:15378"/>
        <dbReference type="ChEBI" id="CHEBI:57705"/>
        <dbReference type="ChEBI" id="CHEBI:58223"/>
        <dbReference type="ChEBI" id="CHEBI:61387"/>
        <dbReference type="ChEBI" id="CHEBI:61388"/>
        <dbReference type="EC" id="2.4.1.227"/>
    </reaction>
</comment>
<organism evidence="13 14">
    <name type="scientific">Bosea psychrotolerans</name>
    <dbReference type="NCBI Taxonomy" id="1871628"/>
    <lineage>
        <taxon>Bacteria</taxon>
        <taxon>Pseudomonadati</taxon>
        <taxon>Pseudomonadota</taxon>
        <taxon>Alphaproteobacteria</taxon>
        <taxon>Hyphomicrobiales</taxon>
        <taxon>Boseaceae</taxon>
        <taxon>Bosea</taxon>
    </lineage>
</organism>
<evidence type="ECO:0000256" key="5">
    <source>
        <dbReference type="ARBA" id="ARBA00022960"/>
    </source>
</evidence>
<evidence type="ECO:0000256" key="8">
    <source>
        <dbReference type="ARBA" id="ARBA00023306"/>
    </source>
</evidence>
<comment type="subcellular location">
    <subcellularLocation>
        <location evidence="10">Cell membrane</location>
        <topology evidence="10">Peripheral membrane protein</topology>
        <orientation evidence="10">Cytoplasmic side</orientation>
    </subcellularLocation>
</comment>
<protein>
    <recommendedName>
        <fullName evidence="10">UDP-N-acetylglucosamine--N-acetylmuramyl-(pentapeptide) pyrophosphoryl-undecaprenol N-acetylglucosamine transferase</fullName>
        <ecNumber evidence="10">2.4.1.227</ecNumber>
    </recommendedName>
    <alternativeName>
        <fullName evidence="10">Undecaprenyl-PP-MurNAc-pentapeptide-UDPGlcNAc GlcNAc transferase</fullName>
    </alternativeName>
</protein>
<dbReference type="AlphaFoldDB" id="A0A2S4MQF1"/>
<evidence type="ECO:0000256" key="9">
    <source>
        <dbReference type="ARBA" id="ARBA00023316"/>
    </source>
</evidence>
<dbReference type="GO" id="GO:0050511">
    <property type="term" value="F:undecaprenyldiphospho-muramoylpentapeptide beta-N-acetylglucosaminyltransferase activity"/>
    <property type="evidence" value="ECO:0007669"/>
    <property type="project" value="UniProtKB-UniRule"/>
</dbReference>
<accession>A0A2S4MQF1</accession>
<evidence type="ECO:0000256" key="2">
    <source>
        <dbReference type="ARBA" id="ARBA00022618"/>
    </source>
</evidence>
<gene>
    <name evidence="10" type="primary">murG</name>
    <name evidence="13" type="ORF">CYD53_101498</name>
</gene>
<evidence type="ECO:0000256" key="1">
    <source>
        <dbReference type="ARBA" id="ARBA00022475"/>
    </source>
</evidence>
<dbReference type="Gene3D" id="3.40.50.2000">
    <property type="entry name" value="Glycogen Phosphorylase B"/>
    <property type="match status" value="2"/>
</dbReference>
<keyword evidence="3 10" id="KW-0328">Glycosyltransferase</keyword>
<keyword evidence="4 10" id="KW-0808">Transferase</keyword>
<dbReference type="GO" id="GO:0005886">
    <property type="term" value="C:plasma membrane"/>
    <property type="evidence" value="ECO:0007669"/>
    <property type="project" value="UniProtKB-SubCell"/>
</dbReference>
<dbReference type="GO" id="GO:0071555">
    <property type="term" value="P:cell wall organization"/>
    <property type="evidence" value="ECO:0007669"/>
    <property type="project" value="UniProtKB-KW"/>
</dbReference>
<keyword evidence="1 10" id="KW-1003">Cell membrane</keyword>
<comment type="caution">
    <text evidence="10">Lacks conserved residue(s) required for the propagation of feature annotation.</text>
</comment>
<reference evidence="13 14" key="1">
    <citation type="submission" date="2018-01" db="EMBL/GenBank/DDBJ databases">
        <title>Genomic Encyclopedia of Type Strains, Phase III (KMG-III): the genomes of soil and plant-associated and newly described type strains.</title>
        <authorList>
            <person name="Whitman W."/>
        </authorList>
    </citation>
    <scope>NUCLEOTIDE SEQUENCE [LARGE SCALE GENOMIC DNA]</scope>
    <source>
        <strain evidence="13 14">1131</strain>
    </source>
</reference>
<feature type="binding site" evidence="10">
    <location>
        <begin position="19"/>
        <end position="21"/>
    </location>
    <ligand>
        <name>UDP-N-acetyl-alpha-D-glucosamine</name>
        <dbReference type="ChEBI" id="CHEBI:57705"/>
    </ligand>
</feature>
<dbReference type="NCBIfam" id="TIGR01133">
    <property type="entry name" value="murG"/>
    <property type="match status" value="1"/>
</dbReference>
<keyword evidence="14" id="KW-1185">Reference proteome</keyword>
<dbReference type="HAMAP" id="MF_00033">
    <property type="entry name" value="MurG"/>
    <property type="match status" value="1"/>
</dbReference>
<evidence type="ECO:0000256" key="4">
    <source>
        <dbReference type="ARBA" id="ARBA00022679"/>
    </source>
</evidence>
<dbReference type="InterPro" id="IPR004276">
    <property type="entry name" value="GlycoTrans_28_N"/>
</dbReference>
<dbReference type="Pfam" id="PF03033">
    <property type="entry name" value="Glyco_transf_28"/>
    <property type="match status" value="1"/>
</dbReference>
<evidence type="ECO:0000313" key="13">
    <source>
        <dbReference type="EMBL" id="POR56974.1"/>
    </source>
</evidence>
<dbReference type="CDD" id="cd03785">
    <property type="entry name" value="GT28_MurG"/>
    <property type="match status" value="1"/>
</dbReference>
<dbReference type="EMBL" id="PQFZ01000001">
    <property type="protein sequence ID" value="POR56974.1"/>
    <property type="molecule type" value="Genomic_DNA"/>
</dbReference>
<dbReference type="PANTHER" id="PTHR21015">
    <property type="entry name" value="UDP-N-ACETYLGLUCOSAMINE--N-ACETYLMURAMYL-(PENTAPEPTIDE) PYROPHOSPHORYL-UNDECAPRENOL N-ACETYLGLUCOSAMINE TRANSFERASE 1"/>
    <property type="match status" value="1"/>
</dbReference>
<proteinExistence type="inferred from homology"/>
<keyword evidence="2 10" id="KW-0132">Cell division</keyword>
<feature type="binding site" evidence="10">
    <location>
        <position position="300"/>
    </location>
    <ligand>
        <name>UDP-N-acetyl-alpha-D-glucosamine</name>
        <dbReference type="ChEBI" id="CHEBI:57705"/>
    </ligand>
</feature>
<keyword evidence="6 10" id="KW-0573">Peptidoglycan synthesis</keyword>
<keyword evidence="8 10" id="KW-0131">Cell cycle</keyword>
<evidence type="ECO:0000259" key="12">
    <source>
        <dbReference type="Pfam" id="PF04101"/>
    </source>
</evidence>
<evidence type="ECO:0000259" key="11">
    <source>
        <dbReference type="Pfam" id="PF03033"/>
    </source>
</evidence>
<dbReference type="EC" id="2.4.1.227" evidence="10"/>
<comment type="similarity">
    <text evidence="10">Belongs to the glycosyltransferase 28 family. MurG subfamily.</text>
</comment>
<dbReference type="GO" id="GO:0051991">
    <property type="term" value="F:UDP-N-acetyl-D-glucosamine:N-acetylmuramoyl-L-alanyl-D-glutamyl-meso-2,6-diaminopimelyl-D-alanyl-D-alanine-diphosphoundecaprenol 4-beta-N-acetylglucosaminlytransferase activity"/>
    <property type="evidence" value="ECO:0007669"/>
    <property type="project" value="RHEA"/>
</dbReference>
<dbReference type="GO" id="GO:0005975">
    <property type="term" value="P:carbohydrate metabolic process"/>
    <property type="evidence" value="ECO:0007669"/>
    <property type="project" value="InterPro"/>
</dbReference>
<comment type="function">
    <text evidence="10">Cell wall formation. Catalyzes the transfer of a GlcNAc subunit on undecaprenyl-pyrophosphoryl-MurNAc-pentapeptide (lipid intermediate I) to form undecaprenyl-pyrophosphoryl-MurNAc-(pentapeptide)GlcNAc (lipid intermediate II).</text>
</comment>
<feature type="binding site" evidence="10">
    <location>
        <position position="173"/>
    </location>
    <ligand>
        <name>UDP-N-acetyl-alpha-D-glucosamine</name>
        <dbReference type="ChEBI" id="CHEBI:57705"/>
    </ligand>
</feature>
<evidence type="ECO:0000256" key="10">
    <source>
        <dbReference type="HAMAP-Rule" id="MF_00033"/>
    </source>
</evidence>
<comment type="pathway">
    <text evidence="10">Cell wall biogenesis; peptidoglycan biosynthesis.</text>
</comment>